<feature type="compositionally biased region" description="Pro residues" evidence="1">
    <location>
        <begin position="121"/>
        <end position="134"/>
    </location>
</feature>
<feature type="signal peptide" evidence="3">
    <location>
        <begin position="1"/>
        <end position="24"/>
    </location>
</feature>
<evidence type="ECO:0000256" key="1">
    <source>
        <dbReference type="SAM" id="MobiDB-lite"/>
    </source>
</evidence>
<sequence>MNRFSVRATALALALAVVSAPALAGGRHGGGYWGGGHHGGYGGYGGYGGGYHHYHGGGGSSSDGWWVGGAFALAAIGLLLAADSGPSYAQAGVYAPGVGYTTPPVYGAPTYPDSVYETPQYQPPEQPQYVPPPQYEQAAPMGSPQAGASSDCQRWAMNQSGYDPAHISQWTTQVSVDTYNRMLQSCMAAGREYTN</sequence>
<name>A0A2N8KA25_9BURK</name>
<evidence type="ECO:0000256" key="3">
    <source>
        <dbReference type="SAM" id="SignalP"/>
    </source>
</evidence>
<reference evidence="4 5" key="1">
    <citation type="submission" date="2018-01" db="EMBL/GenBank/DDBJ databases">
        <title>The draft genome of an aniline degradation strain ANB-1.</title>
        <authorList>
            <person name="Zhang L."/>
            <person name="Jiang J."/>
        </authorList>
    </citation>
    <scope>NUCLEOTIDE SEQUENCE [LARGE SCALE GENOMIC DNA]</scope>
    <source>
        <strain evidence="4 5">ANB-1</strain>
    </source>
</reference>
<keyword evidence="5" id="KW-1185">Reference proteome</keyword>
<feature type="transmembrane region" description="Helical" evidence="2">
    <location>
        <begin position="64"/>
        <end position="82"/>
    </location>
</feature>
<evidence type="ECO:0000313" key="4">
    <source>
        <dbReference type="EMBL" id="PND30290.1"/>
    </source>
</evidence>
<feature type="region of interest" description="Disordered" evidence="1">
    <location>
        <begin position="111"/>
        <end position="150"/>
    </location>
</feature>
<keyword evidence="3" id="KW-0732">Signal</keyword>
<protein>
    <recommendedName>
        <fullName evidence="6">Glycine zipper family protein</fullName>
    </recommendedName>
</protein>
<evidence type="ECO:0008006" key="6">
    <source>
        <dbReference type="Google" id="ProtNLM"/>
    </source>
</evidence>
<keyword evidence="2" id="KW-0812">Transmembrane</keyword>
<comment type="caution">
    <text evidence="4">The sequence shown here is derived from an EMBL/GenBank/DDBJ whole genome shotgun (WGS) entry which is preliminary data.</text>
</comment>
<accession>A0A2N8KA25</accession>
<evidence type="ECO:0000313" key="5">
    <source>
        <dbReference type="Proteomes" id="UP000235994"/>
    </source>
</evidence>
<dbReference type="AlphaFoldDB" id="A0A2N8KA25"/>
<keyword evidence="2" id="KW-0472">Membrane</keyword>
<gene>
    <name evidence="4" type="ORF">C1I89_30485</name>
</gene>
<organism evidence="4 5">
    <name type="scientific">Achromobacter pulmonis</name>
    <dbReference type="NCBI Taxonomy" id="1389932"/>
    <lineage>
        <taxon>Bacteria</taxon>
        <taxon>Pseudomonadati</taxon>
        <taxon>Pseudomonadota</taxon>
        <taxon>Betaproteobacteria</taxon>
        <taxon>Burkholderiales</taxon>
        <taxon>Alcaligenaceae</taxon>
        <taxon>Achromobacter</taxon>
    </lineage>
</organism>
<dbReference type="RefSeq" id="WP_102775999.1">
    <property type="nucleotide sequence ID" value="NZ_POQS01000010.1"/>
</dbReference>
<dbReference type="EMBL" id="POQS01000010">
    <property type="protein sequence ID" value="PND30290.1"/>
    <property type="molecule type" value="Genomic_DNA"/>
</dbReference>
<keyword evidence="2" id="KW-1133">Transmembrane helix</keyword>
<feature type="chain" id="PRO_5014841267" description="Glycine zipper family protein" evidence="3">
    <location>
        <begin position="25"/>
        <end position="195"/>
    </location>
</feature>
<evidence type="ECO:0000256" key="2">
    <source>
        <dbReference type="SAM" id="Phobius"/>
    </source>
</evidence>
<proteinExistence type="predicted"/>
<dbReference type="Proteomes" id="UP000235994">
    <property type="component" value="Unassembled WGS sequence"/>
</dbReference>